<accession>A0A7J0EMC5</accession>
<dbReference type="EMBL" id="BJWL01000005">
    <property type="protein sequence ID" value="GFY87139.1"/>
    <property type="molecule type" value="Genomic_DNA"/>
</dbReference>
<evidence type="ECO:0000256" key="1">
    <source>
        <dbReference type="SAM" id="MobiDB-lite"/>
    </source>
</evidence>
<keyword evidence="3" id="KW-1185">Reference proteome</keyword>
<protein>
    <submittedName>
        <fullName evidence="2">Uncharacterized protein</fullName>
    </submittedName>
</protein>
<evidence type="ECO:0000313" key="3">
    <source>
        <dbReference type="Proteomes" id="UP000585474"/>
    </source>
</evidence>
<feature type="compositionally biased region" description="Basic residues" evidence="1">
    <location>
        <begin position="180"/>
        <end position="189"/>
    </location>
</feature>
<comment type="caution">
    <text evidence="2">The sequence shown here is derived from an EMBL/GenBank/DDBJ whole genome shotgun (WGS) entry which is preliminary data.</text>
</comment>
<organism evidence="2 3">
    <name type="scientific">Actinidia rufa</name>
    <dbReference type="NCBI Taxonomy" id="165716"/>
    <lineage>
        <taxon>Eukaryota</taxon>
        <taxon>Viridiplantae</taxon>
        <taxon>Streptophyta</taxon>
        <taxon>Embryophyta</taxon>
        <taxon>Tracheophyta</taxon>
        <taxon>Spermatophyta</taxon>
        <taxon>Magnoliopsida</taxon>
        <taxon>eudicotyledons</taxon>
        <taxon>Gunneridae</taxon>
        <taxon>Pentapetalae</taxon>
        <taxon>asterids</taxon>
        <taxon>Ericales</taxon>
        <taxon>Actinidiaceae</taxon>
        <taxon>Actinidia</taxon>
    </lineage>
</organism>
<reference evidence="2 3" key="1">
    <citation type="submission" date="2019-07" db="EMBL/GenBank/DDBJ databases">
        <title>De Novo Assembly of kiwifruit Actinidia rufa.</title>
        <authorList>
            <person name="Sugita-Konishi S."/>
            <person name="Sato K."/>
            <person name="Mori E."/>
            <person name="Abe Y."/>
            <person name="Kisaki G."/>
            <person name="Hamano K."/>
            <person name="Suezawa K."/>
            <person name="Otani M."/>
            <person name="Fukuda T."/>
            <person name="Manabe T."/>
            <person name="Gomi K."/>
            <person name="Tabuchi M."/>
            <person name="Akimitsu K."/>
            <person name="Kataoka I."/>
        </authorList>
    </citation>
    <scope>NUCLEOTIDE SEQUENCE [LARGE SCALE GENOMIC DNA]</scope>
    <source>
        <strain evidence="3">cv. Fuchu</strain>
    </source>
</reference>
<name>A0A7J0EMC5_9ERIC</name>
<dbReference type="AlphaFoldDB" id="A0A7J0EMC5"/>
<sequence length="212" mass="23642">MGCGISKSGIADDKGTCRFFPLRRKLENLHTNGRVIAYGTPSTKEGGEDDDIIDSRNGCKSISSSRKSVEILKMDACQEEKERKVERKDVKSNNLEIVLAKRDGNKDNHEECRDKGRISDFNGSLRLGSPSFREYCIVDCNSEDGFKDDGGSDGKNKETKGKEAPFNASPKSNEGWMNKSRQKKGKKNLGKYSQWKGHLLSRISCMSQHATI</sequence>
<evidence type="ECO:0000313" key="2">
    <source>
        <dbReference type="EMBL" id="GFY87139.1"/>
    </source>
</evidence>
<feature type="compositionally biased region" description="Basic and acidic residues" evidence="1">
    <location>
        <begin position="147"/>
        <end position="163"/>
    </location>
</feature>
<feature type="region of interest" description="Disordered" evidence="1">
    <location>
        <begin position="147"/>
        <end position="191"/>
    </location>
</feature>
<dbReference type="Proteomes" id="UP000585474">
    <property type="component" value="Unassembled WGS sequence"/>
</dbReference>
<gene>
    <name evidence="2" type="ORF">Acr_05g0007780</name>
</gene>
<proteinExistence type="predicted"/>